<feature type="compositionally biased region" description="Basic residues" evidence="1">
    <location>
        <begin position="1"/>
        <end position="10"/>
    </location>
</feature>
<accession>A0A8J2S9K4</accession>
<feature type="compositionally biased region" description="Basic residues" evidence="1">
    <location>
        <begin position="52"/>
        <end position="70"/>
    </location>
</feature>
<dbReference type="AlphaFoldDB" id="A0A8J2S9K4"/>
<feature type="compositionally biased region" description="Basic residues" evidence="1">
    <location>
        <begin position="18"/>
        <end position="45"/>
    </location>
</feature>
<organism evidence="2 3">
    <name type="scientific">Pelagomonas calceolata</name>
    <dbReference type="NCBI Taxonomy" id="35677"/>
    <lineage>
        <taxon>Eukaryota</taxon>
        <taxon>Sar</taxon>
        <taxon>Stramenopiles</taxon>
        <taxon>Ochrophyta</taxon>
        <taxon>Pelagophyceae</taxon>
        <taxon>Pelagomonadales</taxon>
        <taxon>Pelagomonadaceae</taxon>
        <taxon>Pelagomonas</taxon>
    </lineage>
</organism>
<keyword evidence="3" id="KW-1185">Reference proteome</keyword>
<evidence type="ECO:0000313" key="3">
    <source>
        <dbReference type="Proteomes" id="UP000789595"/>
    </source>
</evidence>
<reference evidence="2" key="1">
    <citation type="submission" date="2021-11" db="EMBL/GenBank/DDBJ databases">
        <authorList>
            <consortium name="Genoscope - CEA"/>
            <person name="William W."/>
        </authorList>
    </citation>
    <scope>NUCLEOTIDE SEQUENCE</scope>
</reference>
<protein>
    <submittedName>
        <fullName evidence="2">Uncharacterized protein</fullName>
    </submittedName>
</protein>
<comment type="caution">
    <text evidence="2">The sequence shown here is derived from an EMBL/GenBank/DDBJ whole genome shotgun (WGS) entry which is preliminary data.</text>
</comment>
<gene>
    <name evidence="2" type="ORF">PECAL_2P00030</name>
</gene>
<evidence type="ECO:0000256" key="1">
    <source>
        <dbReference type="SAM" id="MobiDB-lite"/>
    </source>
</evidence>
<proteinExistence type="predicted"/>
<feature type="region of interest" description="Disordered" evidence="1">
    <location>
        <begin position="1"/>
        <end position="83"/>
    </location>
</feature>
<dbReference type="Proteomes" id="UP000789595">
    <property type="component" value="Unassembled WGS sequence"/>
</dbReference>
<evidence type="ECO:0000313" key="2">
    <source>
        <dbReference type="EMBL" id="CAH0367010.1"/>
    </source>
</evidence>
<sequence length="348" mass="38650">RRRRRRHHPATGHAEGPRRRRRRRRKSAGRRRETHRRRRRRRRRHAPEGAGRRRRHAHGGELRRRRHGGRGGKGAGDGGRARAKHGVGLDGVVRVVRREQPLRLRAVALGLRVALEGVADLDLLVAEELAVHALDREVRGLEAVVAHEAVALRAARVGVAHDLGRLGDRAKGREGVVEQLLVHVAVEAADEEVRADLDGAPVLRRLVHAQRLAEELDHVHDLERVVRVLLAPELDEAVALVRARHLVARQVHVRDGARLQHHLPEQLLGELLVEVAHVARRVLVPLLDGARGHGGSGGACRRGLVLGGLGRAAWLSTGRDARLRSLQISLVHGFSAKEPRGARLLRRL</sequence>
<dbReference type="EMBL" id="CAKKNE010000002">
    <property type="protein sequence ID" value="CAH0367010.1"/>
    <property type="molecule type" value="Genomic_DNA"/>
</dbReference>
<feature type="non-terminal residue" evidence="2">
    <location>
        <position position="348"/>
    </location>
</feature>
<name>A0A8J2S9K4_9STRA</name>